<dbReference type="AlphaFoldDB" id="A0AAE4FV68"/>
<dbReference type="GO" id="GO:0034599">
    <property type="term" value="P:cellular response to oxidative stress"/>
    <property type="evidence" value="ECO:0007669"/>
    <property type="project" value="TreeGrafter"/>
</dbReference>
<dbReference type="InterPro" id="IPR000866">
    <property type="entry name" value="AhpC/TSA"/>
</dbReference>
<feature type="domain" description="Thioredoxin" evidence="14">
    <location>
        <begin position="5"/>
        <end position="155"/>
    </location>
</feature>
<dbReference type="SUPFAM" id="SSF52833">
    <property type="entry name" value="Thioredoxin-like"/>
    <property type="match status" value="1"/>
</dbReference>
<dbReference type="GO" id="GO:0045454">
    <property type="term" value="P:cell redox homeostasis"/>
    <property type="evidence" value="ECO:0007669"/>
    <property type="project" value="TreeGrafter"/>
</dbReference>
<comment type="similarity">
    <text evidence="10">Belongs to the peroxiredoxin family. BCP/PrxQ subfamily.</text>
</comment>
<evidence type="ECO:0000256" key="6">
    <source>
        <dbReference type="ARBA" id="ARBA00023002"/>
    </source>
</evidence>
<dbReference type="PANTHER" id="PTHR42801:SF4">
    <property type="entry name" value="AHPC_TSA FAMILY PROTEIN"/>
    <property type="match status" value="1"/>
</dbReference>
<feature type="active site" description="Cysteine sulfenic acid (-SOH) intermediate; for peroxidase activity" evidence="13">
    <location>
        <position position="48"/>
    </location>
</feature>
<evidence type="ECO:0000256" key="3">
    <source>
        <dbReference type="ARBA" id="ARBA00013017"/>
    </source>
</evidence>
<evidence type="ECO:0000256" key="4">
    <source>
        <dbReference type="ARBA" id="ARBA00022559"/>
    </source>
</evidence>
<keyword evidence="6 15" id="KW-0560">Oxidoreductase</keyword>
<comment type="function">
    <text evidence="1">Thiol-specific peroxidase that catalyzes the reduction of hydrogen peroxide and organic hydroperoxides to water and alcohols, respectively. Plays a role in cell protection against oxidative stress by detoxifying peroxides and as sensor of hydrogen peroxide-mediated signaling events.</text>
</comment>
<evidence type="ECO:0000256" key="1">
    <source>
        <dbReference type="ARBA" id="ARBA00003330"/>
    </source>
</evidence>
<gene>
    <name evidence="15" type="ORF">RIF25_16830</name>
</gene>
<keyword evidence="4 15" id="KW-0575">Peroxidase</keyword>
<dbReference type="FunFam" id="3.40.30.10:FF:000007">
    <property type="entry name" value="Thioredoxin-dependent thiol peroxidase"/>
    <property type="match status" value="1"/>
</dbReference>
<keyword evidence="5" id="KW-0049">Antioxidant</keyword>
<reference evidence="16" key="1">
    <citation type="submission" date="2023-07" db="EMBL/GenBank/DDBJ databases">
        <authorList>
            <person name="Luz R."/>
            <person name="Cordeiro R."/>
            <person name="Fonseca A."/>
            <person name="Goncalves V."/>
        </authorList>
    </citation>
    <scope>NUCLEOTIDE SEQUENCE [LARGE SCALE GENOMIC DNA]</scope>
    <source>
        <strain evidence="16">BACA0444</strain>
    </source>
</reference>
<dbReference type="GO" id="GO:0005737">
    <property type="term" value="C:cytoplasm"/>
    <property type="evidence" value="ECO:0007669"/>
    <property type="project" value="TreeGrafter"/>
</dbReference>
<dbReference type="GO" id="GO:0008379">
    <property type="term" value="F:thioredoxin peroxidase activity"/>
    <property type="evidence" value="ECO:0007669"/>
    <property type="project" value="TreeGrafter"/>
</dbReference>
<dbReference type="PIRSF" id="PIRSF000239">
    <property type="entry name" value="AHPC"/>
    <property type="match status" value="1"/>
</dbReference>
<evidence type="ECO:0000256" key="13">
    <source>
        <dbReference type="PIRSR" id="PIRSR000239-1"/>
    </source>
</evidence>
<organism evidence="15 16">
    <name type="scientific">Pseudocalidococcus azoricus BACA0444</name>
    <dbReference type="NCBI Taxonomy" id="2918990"/>
    <lineage>
        <taxon>Bacteria</taxon>
        <taxon>Bacillati</taxon>
        <taxon>Cyanobacteriota</taxon>
        <taxon>Cyanophyceae</taxon>
        <taxon>Acaryochloridales</taxon>
        <taxon>Thermosynechococcaceae</taxon>
        <taxon>Pseudocalidococcus</taxon>
        <taxon>Pseudocalidococcus azoricus</taxon>
    </lineage>
</organism>
<dbReference type="EC" id="1.11.1.24" evidence="3"/>
<sequence>MAKPIKVGDPVPDISLPDAQGEIIRLRDFQGKKAIVLFFYPKSESPGCTIEACAFRDAYGIFQDLGAEVIGISDDSVAAQARFTTNQKLPFLVLSDKGNQARQAFGVPGALFGFLPGRVTYVIDQGGIVRHIFDSMLNFKAHVDESLAILNGLASTAG</sequence>
<dbReference type="EMBL" id="JAVMIP010000031">
    <property type="protein sequence ID" value="MDS3862463.1"/>
    <property type="molecule type" value="Genomic_DNA"/>
</dbReference>
<evidence type="ECO:0000256" key="8">
    <source>
        <dbReference type="ARBA" id="ARBA00023284"/>
    </source>
</evidence>
<keyword evidence="8" id="KW-0676">Redox-active center</keyword>
<evidence type="ECO:0000256" key="10">
    <source>
        <dbReference type="ARBA" id="ARBA00038489"/>
    </source>
</evidence>
<dbReference type="Gene3D" id="3.40.30.10">
    <property type="entry name" value="Glutaredoxin"/>
    <property type="match status" value="1"/>
</dbReference>
<dbReference type="CDD" id="cd03017">
    <property type="entry name" value="PRX_BCP"/>
    <property type="match status" value="1"/>
</dbReference>
<accession>A0AAE4FV68</accession>
<comment type="caution">
    <text evidence="15">The sequence shown here is derived from an EMBL/GenBank/DDBJ whole genome shotgun (WGS) entry which is preliminary data.</text>
</comment>
<dbReference type="PROSITE" id="PS51352">
    <property type="entry name" value="THIOREDOXIN_2"/>
    <property type="match status" value="1"/>
</dbReference>
<protein>
    <recommendedName>
        <fullName evidence="3">thioredoxin-dependent peroxiredoxin</fullName>
        <ecNumber evidence="3">1.11.1.24</ecNumber>
    </recommendedName>
    <alternativeName>
        <fullName evidence="11">Bacterioferritin comigratory protein</fullName>
    </alternativeName>
    <alternativeName>
        <fullName evidence="9">Thioredoxin peroxidase</fullName>
    </alternativeName>
</protein>
<evidence type="ECO:0000259" key="14">
    <source>
        <dbReference type="PROSITE" id="PS51352"/>
    </source>
</evidence>
<keyword evidence="16" id="KW-1185">Reference proteome</keyword>
<evidence type="ECO:0000256" key="2">
    <source>
        <dbReference type="ARBA" id="ARBA00011245"/>
    </source>
</evidence>
<dbReference type="InterPro" id="IPR013766">
    <property type="entry name" value="Thioredoxin_domain"/>
</dbReference>
<evidence type="ECO:0000256" key="5">
    <source>
        <dbReference type="ARBA" id="ARBA00022862"/>
    </source>
</evidence>
<dbReference type="InterPro" id="IPR024706">
    <property type="entry name" value="Peroxiredoxin_AhpC-typ"/>
</dbReference>
<evidence type="ECO:0000313" key="16">
    <source>
        <dbReference type="Proteomes" id="UP001268256"/>
    </source>
</evidence>
<dbReference type="PANTHER" id="PTHR42801">
    <property type="entry name" value="THIOREDOXIN-DEPENDENT PEROXIDE REDUCTASE"/>
    <property type="match status" value="1"/>
</dbReference>
<name>A0AAE4FV68_9CYAN</name>
<dbReference type="InterPro" id="IPR036249">
    <property type="entry name" value="Thioredoxin-like_sf"/>
</dbReference>
<evidence type="ECO:0000256" key="7">
    <source>
        <dbReference type="ARBA" id="ARBA00023157"/>
    </source>
</evidence>
<dbReference type="Proteomes" id="UP001268256">
    <property type="component" value="Unassembled WGS sequence"/>
</dbReference>
<keyword evidence="7" id="KW-1015">Disulfide bond</keyword>
<evidence type="ECO:0000256" key="9">
    <source>
        <dbReference type="ARBA" id="ARBA00032824"/>
    </source>
</evidence>
<evidence type="ECO:0000256" key="11">
    <source>
        <dbReference type="ARBA" id="ARBA00041373"/>
    </source>
</evidence>
<proteinExistence type="inferred from homology"/>
<evidence type="ECO:0000256" key="12">
    <source>
        <dbReference type="ARBA" id="ARBA00049091"/>
    </source>
</evidence>
<dbReference type="Pfam" id="PF00578">
    <property type="entry name" value="AhpC-TSA"/>
    <property type="match status" value="1"/>
</dbReference>
<comment type="catalytic activity">
    <reaction evidence="12">
        <text>a hydroperoxide + [thioredoxin]-dithiol = an alcohol + [thioredoxin]-disulfide + H2O</text>
        <dbReference type="Rhea" id="RHEA:62620"/>
        <dbReference type="Rhea" id="RHEA-COMP:10698"/>
        <dbReference type="Rhea" id="RHEA-COMP:10700"/>
        <dbReference type="ChEBI" id="CHEBI:15377"/>
        <dbReference type="ChEBI" id="CHEBI:29950"/>
        <dbReference type="ChEBI" id="CHEBI:30879"/>
        <dbReference type="ChEBI" id="CHEBI:35924"/>
        <dbReference type="ChEBI" id="CHEBI:50058"/>
        <dbReference type="EC" id="1.11.1.24"/>
    </reaction>
</comment>
<dbReference type="RefSeq" id="WP_322879668.1">
    <property type="nucleotide sequence ID" value="NZ_JAVMIP010000031.1"/>
</dbReference>
<comment type="subunit">
    <text evidence="2">Monomer.</text>
</comment>
<evidence type="ECO:0000313" key="15">
    <source>
        <dbReference type="EMBL" id="MDS3862463.1"/>
    </source>
</evidence>
<dbReference type="InterPro" id="IPR050924">
    <property type="entry name" value="Peroxiredoxin_BCP/PrxQ"/>
</dbReference>